<accession>A0A4R0HU84</accession>
<dbReference type="Pfam" id="PF02720">
    <property type="entry name" value="DUF222"/>
    <property type="match status" value="1"/>
</dbReference>
<evidence type="ECO:0000259" key="2">
    <source>
        <dbReference type="Pfam" id="PF02720"/>
    </source>
</evidence>
<dbReference type="InterPro" id="IPR003870">
    <property type="entry name" value="DUF222"/>
</dbReference>
<evidence type="ECO:0000313" key="4">
    <source>
        <dbReference type="Proteomes" id="UP000292695"/>
    </source>
</evidence>
<name>A0A4R0HU84_9ACTN</name>
<gene>
    <name evidence="3" type="ORF">E0H50_42660</name>
</gene>
<feature type="non-terminal residue" evidence="3">
    <location>
        <position position="262"/>
    </location>
</feature>
<feature type="compositionally biased region" description="Basic and acidic residues" evidence="1">
    <location>
        <begin position="99"/>
        <end position="108"/>
    </location>
</feature>
<keyword evidence="4" id="KW-1185">Reference proteome</keyword>
<feature type="domain" description="DUF222" evidence="2">
    <location>
        <begin position="101"/>
        <end position="233"/>
    </location>
</feature>
<comment type="caution">
    <text evidence="3">The sequence shown here is derived from an EMBL/GenBank/DDBJ whole genome shotgun (WGS) entry which is preliminary data.</text>
</comment>
<dbReference type="EMBL" id="SJKA01000043">
    <property type="protein sequence ID" value="TCC14513.1"/>
    <property type="molecule type" value="Genomic_DNA"/>
</dbReference>
<feature type="region of interest" description="Disordered" evidence="1">
    <location>
        <begin position="83"/>
        <end position="108"/>
    </location>
</feature>
<dbReference type="Proteomes" id="UP000292695">
    <property type="component" value="Unassembled WGS sequence"/>
</dbReference>
<evidence type="ECO:0000313" key="3">
    <source>
        <dbReference type="EMBL" id="TCC14513.1"/>
    </source>
</evidence>
<dbReference type="AlphaFoldDB" id="A0A4R0HU84"/>
<sequence>MDELEWQEWDGVEQDAAEREMLRREAPGWVFLPPGGALAAALEGTRPEAMSPMALIELMKAADRLIGWGEALKAGAMASFVRQRRAEQRESPRPAQIDSKGRPVDPERSWHGEIALALGLSPNTVGRRVETALRLTSTLSATYSGLRCGALTWGKALAISEATSALPVDAARAVEAHVLKRAAKQTHRNLLESLRRQVAKHTTAKQADEHRDAVAERTCKIVSLPNGMAGLWIVHTADKIQQMWVTIQAIAALAKRGTNPNP</sequence>
<protein>
    <submittedName>
        <fullName evidence="3">DUF222 domain-containing protein</fullName>
    </submittedName>
</protein>
<reference evidence="3 4" key="1">
    <citation type="submission" date="2019-02" db="EMBL/GenBank/DDBJ databases">
        <title>Kribbella capetownensis sp. nov. and Kribbella speibonae sp. nov., isolated from soil.</title>
        <authorList>
            <person name="Curtis S.M."/>
            <person name="Norton I."/>
            <person name="Everest G.J."/>
            <person name="Meyers P.R."/>
        </authorList>
    </citation>
    <scope>NUCLEOTIDE SEQUENCE [LARGE SCALE GENOMIC DNA]</scope>
    <source>
        <strain evidence="3 4">DSM 27082</strain>
    </source>
</reference>
<dbReference type="OrthoDB" id="3823043at2"/>
<organism evidence="3 4">
    <name type="scientific">Kribbella sindirgiensis</name>
    <dbReference type="NCBI Taxonomy" id="1124744"/>
    <lineage>
        <taxon>Bacteria</taxon>
        <taxon>Bacillati</taxon>
        <taxon>Actinomycetota</taxon>
        <taxon>Actinomycetes</taxon>
        <taxon>Propionibacteriales</taxon>
        <taxon>Kribbellaceae</taxon>
        <taxon>Kribbella</taxon>
    </lineage>
</organism>
<proteinExistence type="predicted"/>
<evidence type="ECO:0000256" key="1">
    <source>
        <dbReference type="SAM" id="MobiDB-lite"/>
    </source>
</evidence>
<dbReference type="RefSeq" id="WP_131297154.1">
    <property type="nucleotide sequence ID" value="NZ_SJKA01000043.1"/>
</dbReference>